<organism evidence="1 2">
    <name type="scientific">Chitinimonas viridis</name>
    <dbReference type="NCBI Taxonomy" id="664880"/>
    <lineage>
        <taxon>Bacteria</taxon>
        <taxon>Pseudomonadati</taxon>
        <taxon>Pseudomonadota</taxon>
        <taxon>Betaproteobacteria</taxon>
        <taxon>Neisseriales</taxon>
        <taxon>Chitinibacteraceae</taxon>
        <taxon>Chitinimonas</taxon>
    </lineage>
</organism>
<reference evidence="1" key="1">
    <citation type="journal article" date="2014" name="Int. J. Syst. Evol. Microbiol.">
        <title>Complete genome of a new Firmicutes species belonging to the dominant human colonic microbiota ('Ruminococcus bicirculans') reveals two chromosomes and a selective capacity to utilize plant glucans.</title>
        <authorList>
            <consortium name="NISC Comparative Sequencing Program"/>
            <person name="Wegmann U."/>
            <person name="Louis P."/>
            <person name="Goesmann A."/>
            <person name="Henrissat B."/>
            <person name="Duncan S.H."/>
            <person name="Flint H.J."/>
        </authorList>
    </citation>
    <scope>NUCLEOTIDE SEQUENCE</scope>
    <source>
        <strain evidence="1">CECT 7703</strain>
    </source>
</reference>
<proteinExistence type="predicted"/>
<reference evidence="1" key="2">
    <citation type="submission" date="2023-06" db="EMBL/GenBank/DDBJ databases">
        <authorList>
            <person name="Lucena T."/>
            <person name="Sun Q."/>
        </authorList>
    </citation>
    <scope>NUCLEOTIDE SEQUENCE</scope>
    <source>
        <strain evidence="1">CECT 7703</strain>
    </source>
</reference>
<keyword evidence="2" id="KW-1185">Reference proteome</keyword>
<dbReference type="RefSeq" id="WP_290332650.1">
    <property type="nucleotide sequence ID" value="NZ_JAUFPU010000008.1"/>
</dbReference>
<accession>A0ABT8B4J9</accession>
<name>A0ABT8B4J9_9NEIS</name>
<evidence type="ECO:0000313" key="1">
    <source>
        <dbReference type="EMBL" id="MDN3577177.1"/>
    </source>
</evidence>
<protein>
    <submittedName>
        <fullName evidence="1">Uncharacterized protein</fullName>
    </submittedName>
</protein>
<dbReference type="EMBL" id="JAUFPU010000008">
    <property type="protein sequence ID" value="MDN3577177.1"/>
    <property type="molecule type" value="Genomic_DNA"/>
</dbReference>
<comment type="caution">
    <text evidence="1">The sequence shown here is derived from an EMBL/GenBank/DDBJ whole genome shotgun (WGS) entry which is preliminary data.</text>
</comment>
<gene>
    <name evidence="1" type="ORF">QWZ03_10400</name>
</gene>
<evidence type="ECO:0000313" key="2">
    <source>
        <dbReference type="Proteomes" id="UP001180081"/>
    </source>
</evidence>
<dbReference type="Proteomes" id="UP001180081">
    <property type="component" value="Unassembled WGS sequence"/>
</dbReference>
<sequence length="50" mass="5952">MIIYWPTLQLEIRLHRKIDLYTDSHSAVLATRQHSPGASYQRSLRQRTSR</sequence>